<dbReference type="PANTHER" id="PTHR11941:SF54">
    <property type="entry name" value="ENOYL-COA HYDRATASE, MITOCHONDRIAL"/>
    <property type="match status" value="1"/>
</dbReference>
<gene>
    <name evidence="3" type="ORF">SAMN05216296_1649</name>
</gene>
<dbReference type="InterPro" id="IPR029045">
    <property type="entry name" value="ClpP/crotonase-like_dom_sf"/>
</dbReference>
<comment type="similarity">
    <text evidence="1 2">Belongs to the enoyl-CoA hydratase/isomerase family.</text>
</comment>
<dbReference type="STRING" id="364197.SAMN05216296_1649"/>
<evidence type="ECO:0000313" key="3">
    <source>
        <dbReference type="EMBL" id="SDU07902.1"/>
    </source>
</evidence>
<dbReference type="PROSITE" id="PS00166">
    <property type="entry name" value="ENOYL_COA_HYDRATASE"/>
    <property type="match status" value="1"/>
</dbReference>
<protein>
    <submittedName>
        <fullName evidence="3">Enoyl-CoA hydratase/carnithine racemase</fullName>
    </submittedName>
</protein>
<dbReference type="EMBL" id="LT629785">
    <property type="protein sequence ID" value="SDU07902.1"/>
    <property type="molecule type" value="Genomic_DNA"/>
</dbReference>
<dbReference type="Gene3D" id="3.90.226.10">
    <property type="entry name" value="2-enoyl-CoA Hydratase, Chain A, domain 1"/>
    <property type="match status" value="1"/>
</dbReference>
<organism evidence="3 4">
    <name type="scientific">Pseudomonas pohangensis</name>
    <dbReference type="NCBI Taxonomy" id="364197"/>
    <lineage>
        <taxon>Bacteria</taxon>
        <taxon>Pseudomonadati</taxon>
        <taxon>Pseudomonadota</taxon>
        <taxon>Gammaproteobacteria</taxon>
        <taxon>Pseudomonadales</taxon>
        <taxon>Pseudomonadaceae</taxon>
        <taxon>Pseudomonas</taxon>
    </lineage>
</organism>
<accession>A0A1H2FKR4</accession>
<dbReference type="AlphaFoldDB" id="A0A1H2FKR4"/>
<dbReference type="OrthoDB" id="9775794at2"/>
<dbReference type="SUPFAM" id="SSF52096">
    <property type="entry name" value="ClpP/crotonase"/>
    <property type="match status" value="1"/>
</dbReference>
<evidence type="ECO:0000256" key="2">
    <source>
        <dbReference type="RuleBase" id="RU003707"/>
    </source>
</evidence>
<dbReference type="InterPro" id="IPR018376">
    <property type="entry name" value="Enoyl-CoA_hyd/isom_CS"/>
</dbReference>
<dbReference type="InterPro" id="IPR001753">
    <property type="entry name" value="Enoyl-CoA_hydra/iso"/>
</dbReference>
<keyword evidence="4" id="KW-1185">Reference proteome</keyword>
<dbReference type="Proteomes" id="UP000243232">
    <property type="component" value="Chromosome I"/>
</dbReference>
<dbReference type="RefSeq" id="WP_157718822.1">
    <property type="nucleotide sequence ID" value="NZ_LT629785.1"/>
</dbReference>
<evidence type="ECO:0000256" key="1">
    <source>
        <dbReference type="ARBA" id="ARBA00005254"/>
    </source>
</evidence>
<dbReference type="CDD" id="cd06558">
    <property type="entry name" value="crotonase-like"/>
    <property type="match status" value="1"/>
</dbReference>
<dbReference type="GO" id="GO:0006635">
    <property type="term" value="P:fatty acid beta-oxidation"/>
    <property type="evidence" value="ECO:0007669"/>
    <property type="project" value="TreeGrafter"/>
</dbReference>
<dbReference type="GO" id="GO:0003824">
    <property type="term" value="F:catalytic activity"/>
    <property type="evidence" value="ECO:0007669"/>
    <property type="project" value="InterPro"/>
</dbReference>
<evidence type="ECO:0000313" key="4">
    <source>
        <dbReference type="Proteomes" id="UP000243232"/>
    </source>
</evidence>
<name>A0A1H2FKR4_9PSED</name>
<dbReference type="Pfam" id="PF00378">
    <property type="entry name" value="ECH_1"/>
    <property type="match status" value="1"/>
</dbReference>
<sequence>MYRTIKTTQSGRVLLARLSNPPHGFLNEAMVLDLEALVERADQDPDIGVVVLTGERPDRFIAHFDVAEILHKARSYPPLREWQLQWLLALLRILLRIPGMRGVLGKTPASGALFLLRFHDMLLKMGRSGTIFIAAINGQTAGGGIELAMACDLRYMSSAADLSQVEVLLGFPPGAGGTQRLTRLIGRARALEMMLTGRAISAEEAQRIGLVTQVFAHEQLLEQTLAIAQRLSRFLPQAISAIKRVTLEGGCLPLGKGLQMEQAAVLSNIGVEASQRAMARYVEHIDRQGLVPTYDAVLREQLETGHFEEFTRR</sequence>
<proteinExistence type="inferred from homology"/>
<dbReference type="PANTHER" id="PTHR11941">
    <property type="entry name" value="ENOYL-COA HYDRATASE-RELATED"/>
    <property type="match status" value="1"/>
</dbReference>
<reference evidence="4" key="1">
    <citation type="submission" date="2016-10" db="EMBL/GenBank/DDBJ databases">
        <authorList>
            <person name="Varghese N."/>
            <person name="Submissions S."/>
        </authorList>
    </citation>
    <scope>NUCLEOTIDE SEQUENCE [LARGE SCALE GENOMIC DNA]</scope>
    <source>
        <strain evidence="4">DSM 17875</strain>
    </source>
</reference>